<dbReference type="InterPro" id="IPR036412">
    <property type="entry name" value="HAD-like_sf"/>
</dbReference>
<dbReference type="VEuPathDB" id="FungiDB:PYU1_G000408"/>
<dbReference type="PANTHER" id="PTHR45630:SF8">
    <property type="entry name" value="CATION-TRANSPORTING ATPASE"/>
    <property type="match status" value="1"/>
</dbReference>
<evidence type="ECO:0000313" key="15">
    <source>
        <dbReference type="EnsemblProtists" id="PYU1_T000408"/>
    </source>
</evidence>
<dbReference type="GO" id="GO:0016887">
    <property type="term" value="F:ATP hydrolysis activity"/>
    <property type="evidence" value="ECO:0007669"/>
    <property type="project" value="InterPro"/>
</dbReference>
<evidence type="ECO:0000256" key="13">
    <source>
        <dbReference type="SAM" id="Phobius"/>
    </source>
</evidence>
<dbReference type="GO" id="GO:0019829">
    <property type="term" value="F:ATPase-coupled monoatomic cation transmembrane transporter activity"/>
    <property type="evidence" value="ECO:0007669"/>
    <property type="project" value="TreeGrafter"/>
</dbReference>
<dbReference type="EnsemblProtists" id="PYU1_T000408">
    <property type="protein sequence ID" value="PYU1_T000408"/>
    <property type="gene ID" value="PYU1_G000408"/>
</dbReference>
<dbReference type="InterPro" id="IPR023299">
    <property type="entry name" value="ATPase_P-typ_cyto_dom_N"/>
</dbReference>
<keyword evidence="10 13" id="KW-1133">Transmembrane helix</keyword>
<dbReference type="InterPro" id="IPR023298">
    <property type="entry name" value="ATPase_P-typ_TM_dom_sf"/>
</dbReference>
<dbReference type="InterPro" id="IPR008250">
    <property type="entry name" value="ATPase_P-typ_transduc_dom_A_sf"/>
</dbReference>
<dbReference type="InterPro" id="IPR044492">
    <property type="entry name" value="P_typ_ATPase_HD_dom"/>
</dbReference>
<dbReference type="SFLD" id="SFLDG00002">
    <property type="entry name" value="C1.7:_P-type_atpase_like"/>
    <property type="match status" value="1"/>
</dbReference>
<dbReference type="Gene3D" id="2.70.150.10">
    <property type="entry name" value="Calcium-transporting ATPase, cytoplasmic transduction domain A"/>
    <property type="match status" value="1"/>
</dbReference>
<feature type="domain" description="P-type ATPase A" evidence="14">
    <location>
        <begin position="250"/>
        <end position="366"/>
    </location>
</feature>
<keyword evidence="5" id="KW-0479">Metal-binding</keyword>
<dbReference type="AlphaFoldDB" id="K3W617"/>
<dbReference type="GO" id="GO:0140358">
    <property type="term" value="F:P-type transmembrane transporter activity"/>
    <property type="evidence" value="ECO:0007669"/>
    <property type="project" value="InterPro"/>
</dbReference>
<dbReference type="Proteomes" id="UP000019132">
    <property type="component" value="Unassembled WGS sequence"/>
</dbReference>
<keyword evidence="11 13" id="KW-0472">Membrane</keyword>
<dbReference type="STRING" id="431595.K3W617"/>
<evidence type="ECO:0000256" key="2">
    <source>
        <dbReference type="ARBA" id="ARBA00006000"/>
    </source>
</evidence>
<keyword evidence="7" id="KW-0067">ATP-binding</keyword>
<sequence length="872" mass="96180">MKSLQEHLVVPVDDYAGRRSQLVYAPNEHEKIVPYAYSAVRLALFWVLVVGTGGVFGIVSIWFPQLFTWVARSRLPYSVIGDADFMLVLIHRDGFRSQYIEQKVHRPTHNVAEDRTKLPWVWFEFKKHRYVYNHEKGEFERYLASICEDMTKIQARLNSGLDVNTASAKMELFGANLVDIKKPRIPMLLFTKIVHPFYLFQVFSATVWFLQQYTVYAIVILVMSASSLTWEIYSEVSNSNRLRSMVRSDRVVEVVRADRKLKIHETELVPGDVVVVVPGPMVADLLLLSGACVADEASLTGEALPVNKEPAMGAGVLTEVDARTHYKASFLHAGSIITRVREASDECRGIVLSTGFSTGKGELFRSIIFPKTITFEFERDSYRYLALLATIAFAAFLKRVIEGAKGGSTVGETIVNSLDLFTIAVPPALPIVLSSGIGFALNRLKQGGIFCIDSQRINSCGQLSCFCFDKTGTLTQEHLTLASVDVVDESSYKLQNVGLDIPATFKLAMATCHGLSEAEEGGLQGYSLDLAMFKASKYELEYLHGKSKGNYVAIATDTLSEGEGKRYGLVKRFSFDATCQTSSVIVEELDTKKRFVFVKGSPEAIKSISTNAPEDLHHKTISYSAEGYYCIGFGVKEIDAIVALDLNNRQAVESGIRFEGLAVFKNELKTESKGIIDELYVAEIDVRMITGDNALTAVHVARELEMKLKDKVAVVDLDEATGATVYLSVDSIATTDTMVWVPLNGGNFMQVKSEFSIAITGVALDKLHRDVGEGTMKQLLSETLIFARIRPQQKAWIVEELMELGHIVGMCGDGTNDCGALKAAHVGLALSSAEASIVAPFTSNSKAILDVPVLIREGRCALTTSFLGFKFM</sequence>
<dbReference type="SUPFAM" id="SSF81665">
    <property type="entry name" value="Calcium ATPase, transmembrane domain M"/>
    <property type="match status" value="1"/>
</dbReference>
<keyword evidence="9" id="KW-1278">Translocase</keyword>
<reference evidence="16" key="2">
    <citation type="submission" date="2010-04" db="EMBL/GenBank/DDBJ databases">
        <authorList>
            <person name="Buell R."/>
            <person name="Hamilton J."/>
            <person name="Hostetler J."/>
        </authorList>
    </citation>
    <scope>NUCLEOTIDE SEQUENCE [LARGE SCALE GENOMIC DNA]</scope>
    <source>
        <strain evidence="16">DAOM:BR144</strain>
    </source>
</reference>
<protein>
    <recommendedName>
        <fullName evidence="14">P-type ATPase A domain-containing protein</fullName>
    </recommendedName>
</protein>
<comment type="catalytic activity">
    <reaction evidence="12">
        <text>ATP + H2O = ADP + phosphate + H(+)</text>
        <dbReference type="Rhea" id="RHEA:13065"/>
        <dbReference type="ChEBI" id="CHEBI:15377"/>
        <dbReference type="ChEBI" id="CHEBI:15378"/>
        <dbReference type="ChEBI" id="CHEBI:30616"/>
        <dbReference type="ChEBI" id="CHEBI:43474"/>
        <dbReference type="ChEBI" id="CHEBI:456216"/>
    </reaction>
</comment>
<dbReference type="eggNOG" id="KOG0208">
    <property type="taxonomic scope" value="Eukaryota"/>
</dbReference>
<evidence type="ECO:0000256" key="5">
    <source>
        <dbReference type="ARBA" id="ARBA00022723"/>
    </source>
</evidence>
<evidence type="ECO:0000256" key="8">
    <source>
        <dbReference type="ARBA" id="ARBA00022842"/>
    </source>
</evidence>
<evidence type="ECO:0000256" key="3">
    <source>
        <dbReference type="ARBA" id="ARBA00022553"/>
    </source>
</evidence>
<evidence type="ECO:0000256" key="10">
    <source>
        <dbReference type="ARBA" id="ARBA00022989"/>
    </source>
</evidence>
<dbReference type="PRINTS" id="PR00119">
    <property type="entry name" value="CATATPASE"/>
</dbReference>
<dbReference type="PANTHER" id="PTHR45630">
    <property type="entry name" value="CATION-TRANSPORTING ATPASE-RELATED"/>
    <property type="match status" value="1"/>
</dbReference>
<evidence type="ECO:0000256" key="4">
    <source>
        <dbReference type="ARBA" id="ARBA00022692"/>
    </source>
</evidence>
<evidence type="ECO:0000259" key="14">
    <source>
        <dbReference type="Pfam" id="PF00122"/>
    </source>
</evidence>
<proteinExistence type="inferred from homology"/>
<dbReference type="Gene3D" id="3.40.1110.10">
    <property type="entry name" value="Calcium-transporting ATPase, cytoplasmic domain N"/>
    <property type="match status" value="2"/>
</dbReference>
<evidence type="ECO:0000256" key="7">
    <source>
        <dbReference type="ARBA" id="ARBA00022840"/>
    </source>
</evidence>
<dbReference type="InterPro" id="IPR023214">
    <property type="entry name" value="HAD_sf"/>
</dbReference>
<dbReference type="Gene3D" id="3.40.50.1000">
    <property type="entry name" value="HAD superfamily/HAD-like"/>
    <property type="match status" value="2"/>
</dbReference>
<dbReference type="Gene3D" id="1.20.1110.10">
    <property type="entry name" value="Calcium-transporting ATPase, transmembrane domain"/>
    <property type="match status" value="1"/>
</dbReference>
<accession>K3W617</accession>
<dbReference type="HOGENOM" id="CLU_001828_0_3_1"/>
<evidence type="ECO:0000256" key="11">
    <source>
        <dbReference type="ARBA" id="ARBA00023136"/>
    </source>
</evidence>
<keyword evidence="6" id="KW-0547">Nucleotide-binding</keyword>
<reference evidence="16" key="1">
    <citation type="journal article" date="2010" name="Genome Biol.">
        <title>Genome sequence of the necrotrophic plant pathogen Pythium ultimum reveals original pathogenicity mechanisms and effector repertoire.</title>
        <authorList>
            <person name="Levesque C.A."/>
            <person name="Brouwer H."/>
            <person name="Cano L."/>
            <person name="Hamilton J.P."/>
            <person name="Holt C."/>
            <person name="Huitema E."/>
            <person name="Raffaele S."/>
            <person name="Robideau G.P."/>
            <person name="Thines M."/>
            <person name="Win J."/>
            <person name="Zerillo M.M."/>
            <person name="Beakes G.W."/>
            <person name="Boore J.L."/>
            <person name="Busam D."/>
            <person name="Dumas B."/>
            <person name="Ferriera S."/>
            <person name="Fuerstenberg S.I."/>
            <person name="Gachon C.M."/>
            <person name="Gaulin E."/>
            <person name="Govers F."/>
            <person name="Grenville-Briggs L."/>
            <person name="Horner N."/>
            <person name="Hostetler J."/>
            <person name="Jiang R.H."/>
            <person name="Johnson J."/>
            <person name="Krajaejun T."/>
            <person name="Lin H."/>
            <person name="Meijer H.J."/>
            <person name="Moore B."/>
            <person name="Morris P."/>
            <person name="Phuntmart V."/>
            <person name="Puiu D."/>
            <person name="Shetty J."/>
            <person name="Stajich J.E."/>
            <person name="Tripathy S."/>
            <person name="Wawra S."/>
            <person name="van West P."/>
            <person name="Whitty B.R."/>
            <person name="Coutinho P.M."/>
            <person name="Henrissat B."/>
            <person name="Martin F."/>
            <person name="Thomas P.D."/>
            <person name="Tyler B.M."/>
            <person name="De Vries R.P."/>
            <person name="Kamoun S."/>
            <person name="Yandell M."/>
            <person name="Tisserat N."/>
            <person name="Buell C.R."/>
        </authorList>
    </citation>
    <scope>NUCLEOTIDE SEQUENCE</scope>
    <source>
        <strain evidence="16">DAOM:BR144</strain>
    </source>
</reference>
<dbReference type="NCBIfam" id="TIGR01657">
    <property type="entry name" value="P-ATPase-V"/>
    <property type="match status" value="1"/>
</dbReference>
<evidence type="ECO:0000256" key="9">
    <source>
        <dbReference type="ARBA" id="ARBA00022967"/>
    </source>
</evidence>
<dbReference type="InParanoid" id="K3W617"/>
<organism evidence="15 16">
    <name type="scientific">Globisporangium ultimum (strain ATCC 200006 / CBS 805.95 / DAOM BR144)</name>
    <name type="common">Pythium ultimum</name>
    <dbReference type="NCBI Taxonomy" id="431595"/>
    <lineage>
        <taxon>Eukaryota</taxon>
        <taxon>Sar</taxon>
        <taxon>Stramenopiles</taxon>
        <taxon>Oomycota</taxon>
        <taxon>Peronosporomycetes</taxon>
        <taxon>Pythiales</taxon>
        <taxon>Pythiaceae</taxon>
        <taxon>Globisporangium</taxon>
    </lineage>
</organism>
<dbReference type="EMBL" id="GL376636">
    <property type="status" value="NOT_ANNOTATED_CDS"/>
    <property type="molecule type" value="Genomic_DNA"/>
</dbReference>
<keyword evidence="3" id="KW-0597">Phosphoprotein</keyword>
<dbReference type="SUPFAM" id="SSF81653">
    <property type="entry name" value="Calcium ATPase, transduction domain A"/>
    <property type="match status" value="1"/>
</dbReference>
<reference evidence="15" key="3">
    <citation type="submission" date="2015-02" db="UniProtKB">
        <authorList>
            <consortium name="EnsemblProtists"/>
        </authorList>
    </citation>
    <scope>IDENTIFICATION</scope>
    <source>
        <strain evidence="15">DAOM BR144</strain>
    </source>
</reference>
<keyword evidence="8" id="KW-0460">Magnesium</keyword>
<comment type="subcellular location">
    <subcellularLocation>
        <location evidence="1">Membrane</location>
        <topology evidence="1">Multi-pass membrane protein</topology>
    </subcellularLocation>
</comment>
<dbReference type="GO" id="GO:0016020">
    <property type="term" value="C:membrane"/>
    <property type="evidence" value="ECO:0007669"/>
    <property type="project" value="UniProtKB-SubCell"/>
</dbReference>
<name>K3W617_GLOUD</name>
<dbReference type="PROSITE" id="PS01229">
    <property type="entry name" value="COF_2"/>
    <property type="match status" value="1"/>
</dbReference>
<evidence type="ECO:0000313" key="16">
    <source>
        <dbReference type="Proteomes" id="UP000019132"/>
    </source>
</evidence>
<evidence type="ECO:0000256" key="12">
    <source>
        <dbReference type="ARBA" id="ARBA00049360"/>
    </source>
</evidence>
<evidence type="ECO:0000256" key="1">
    <source>
        <dbReference type="ARBA" id="ARBA00004141"/>
    </source>
</evidence>
<keyword evidence="16" id="KW-1185">Reference proteome</keyword>
<dbReference type="PROSITE" id="PS00154">
    <property type="entry name" value="ATPASE_E1_E2"/>
    <property type="match status" value="1"/>
</dbReference>
<dbReference type="NCBIfam" id="TIGR01494">
    <property type="entry name" value="ATPase_P-type"/>
    <property type="match status" value="1"/>
</dbReference>
<dbReference type="GO" id="GO:0005524">
    <property type="term" value="F:ATP binding"/>
    <property type="evidence" value="ECO:0007669"/>
    <property type="project" value="UniProtKB-KW"/>
</dbReference>
<dbReference type="InterPro" id="IPR001757">
    <property type="entry name" value="P_typ_ATPase"/>
</dbReference>
<feature type="transmembrane region" description="Helical" evidence="13">
    <location>
        <begin position="43"/>
        <end position="64"/>
    </location>
</feature>
<dbReference type="InterPro" id="IPR006544">
    <property type="entry name" value="P-type_TPase_V"/>
</dbReference>
<dbReference type="SFLD" id="SFLDS00003">
    <property type="entry name" value="Haloacid_Dehalogenase"/>
    <property type="match status" value="1"/>
</dbReference>
<dbReference type="SUPFAM" id="SSF81660">
    <property type="entry name" value="Metal cation-transporting ATPase, ATP-binding domain N"/>
    <property type="match status" value="1"/>
</dbReference>
<keyword evidence="4 13" id="KW-0812">Transmembrane</keyword>
<dbReference type="OMA" id="TTWEMAV"/>
<comment type="similarity">
    <text evidence="2">Belongs to the cation transport ATPase (P-type) (TC 3.A.3) family. Type V subfamily.</text>
</comment>
<evidence type="ECO:0000256" key="6">
    <source>
        <dbReference type="ARBA" id="ARBA00022741"/>
    </source>
</evidence>
<dbReference type="Pfam" id="PF00122">
    <property type="entry name" value="E1-E2_ATPase"/>
    <property type="match status" value="1"/>
</dbReference>
<dbReference type="SUPFAM" id="SSF56784">
    <property type="entry name" value="HAD-like"/>
    <property type="match status" value="1"/>
</dbReference>
<dbReference type="InterPro" id="IPR018303">
    <property type="entry name" value="ATPase_P-typ_P_site"/>
</dbReference>
<dbReference type="SFLD" id="SFLDF00027">
    <property type="entry name" value="p-type_atpase"/>
    <property type="match status" value="1"/>
</dbReference>
<dbReference type="GO" id="GO:0046872">
    <property type="term" value="F:metal ion binding"/>
    <property type="evidence" value="ECO:0007669"/>
    <property type="project" value="UniProtKB-KW"/>
</dbReference>
<dbReference type="InterPro" id="IPR059000">
    <property type="entry name" value="ATPase_P-type_domA"/>
</dbReference>